<feature type="compositionally biased region" description="Polar residues" evidence="1">
    <location>
        <begin position="1"/>
        <end position="24"/>
    </location>
</feature>
<accession>A0A2G9UVJ5</accession>
<gene>
    <name evidence="2" type="ORF">TELCIR_03719</name>
</gene>
<organism evidence="2 3">
    <name type="scientific">Teladorsagia circumcincta</name>
    <name type="common">Brown stomach worm</name>
    <name type="synonym">Ostertagia circumcincta</name>
    <dbReference type="NCBI Taxonomy" id="45464"/>
    <lineage>
        <taxon>Eukaryota</taxon>
        <taxon>Metazoa</taxon>
        <taxon>Ecdysozoa</taxon>
        <taxon>Nematoda</taxon>
        <taxon>Chromadorea</taxon>
        <taxon>Rhabditida</taxon>
        <taxon>Rhabditina</taxon>
        <taxon>Rhabditomorpha</taxon>
        <taxon>Strongyloidea</taxon>
        <taxon>Trichostrongylidae</taxon>
        <taxon>Teladorsagia</taxon>
    </lineage>
</organism>
<evidence type="ECO:0000313" key="2">
    <source>
        <dbReference type="EMBL" id="PIO74281.1"/>
    </source>
</evidence>
<proteinExistence type="predicted"/>
<feature type="non-terminal residue" evidence="2">
    <location>
        <position position="1"/>
    </location>
</feature>
<feature type="region of interest" description="Disordered" evidence="1">
    <location>
        <begin position="1"/>
        <end position="64"/>
    </location>
</feature>
<reference evidence="2 3" key="1">
    <citation type="submission" date="2015-09" db="EMBL/GenBank/DDBJ databases">
        <title>Draft genome of the parasitic nematode Teladorsagia circumcincta isolate WARC Sus (inbred).</title>
        <authorList>
            <person name="Mitreva M."/>
        </authorList>
    </citation>
    <scope>NUCLEOTIDE SEQUENCE [LARGE SCALE GENOMIC DNA]</scope>
    <source>
        <strain evidence="2 3">S</strain>
    </source>
</reference>
<name>A0A2G9UVJ5_TELCI</name>
<dbReference type="Proteomes" id="UP000230423">
    <property type="component" value="Unassembled WGS sequence"/>
</dbReference>
<dbReference type="EMBL" id="KZ345306">
    <property type="protein sequence ID" value="PIO74281.1"/>
    <property type="molecule type" value="Genomic_DNA"/>
</dbReference>
<protein>
    <submittedName>
        <fullName evidence="2">Uncharacterized protein</fullName>
    </submittedName>
</protein>
<sequence length="64" mass="7089">LQKPNVVSNSSEEPKSPTTLTNELGGSPPSKRLCLRSPEHKETPELTRPRPRISARLSRGSVKR</sequence>
<evidence type="ECO:0000256" key="1">
    <source>
        <dbReference type="SAM" id="MobiDB-lite"/>
    </source>
</evidence>
<evidence type="ECO:0000313" key="3">
    <source>
        <dbReference type="Proteomes" id="UP000230423"/>
    </source>
</evidence>
<feature type="compositionally biased region" description="Basic and acidic residues" evidence="1">
    <location>
        <begin position="37"/>
        <end position="48"/>
    </location>
</feature>
<dbReference type="AlphaFoldDB" id="A0A2G9UVJ5"/>
<keyword evidence="3" id="KW-1185">Reference proteome</keyword>